<comment type="caution">
    <text evidence="1">The sequence shown here is derived from an EMBL/GenBank/DDBJ whole genome shotgun (WGS) entry which is preliminary data.</text>
</comment>
<accession>A0AAV4UAV0</accession>
<dbReference type="AlphaFoldDB" id="A0AAV4UAV0"/>
<protein>
    <submittedName>
        <fullName evidence="1">Uncharacterized protein</fullName>
    </submittedName>
</protein>
<proteinExistence type="predicted"/>
<evidence type="ECO:0000313" key="1">
    <source>
        <dbReference type="EMBL" id="GIY54887.1"/>
    </source>
</evidence>
<reference evidence="1 2" key="1">
    <citation type="submission" date="2021-06" db="EMBL/GenBank/DDBJ databases">
        <title>Caerostris darwini draft genome.</title>
        <authorList>
            <person name="Kono N."/>
            <person name="Arakawa K."/>
        </authorList>
    </citation>
    <scope>NUCLEOTIDE SEQUENCE [LARGE SCALE GENOMIC DNA]</scope>
</reference>
<name>A0AAV4UAV0_9ARAC</name>
<organism evidence="1 2">
    <name type="scientific">Caerostris darwini</name>
    <dbReference type="NCBI Taxonomy" id="1538125"/>
    <lineage>
        <taxon>Eukaryota</taxon>
        <taxon>Metazoa</taxon>
        <taxon>Ecdysozoa</taxon>
        <taxon>Arthropoda</taxon>
        <taxon>Chelicerata</taxon>
        <taxon>Arachnida</taxon>
        <taxon>Araneae</taxon>
        <taxon>Araneomorphae</taxon>
        <taxon>Entelegynae</taxon>
        <taxon>Araneoidea</taxon>
        <taxon>Araneidae</taxon>
        <taxon>Caerostris</taxon>
    </lineage>
</organism>
<keyword evidence="2" id="KW-1185">Reference proteome</keyword>
<gene>
    <name evidence="1" type="ORF">CDAR_118381</name>
</gene>
<dbReference type="Proteomes" id="UP001054837">
    <property type="component" value="Unassembled WGS sequence"/>
</dbReference>
<evidence type="ECO:0000313" key="2">
    <source>
        <dbReference type="Proteomes" id="UP001054837"/>
    </source>
</evidence>
<dbReference type="EMBL" id="BPLQ01010988">
    <property type="protein sequence ID" value="GIY54887.1"/>
    <property type="molecule type" value="Genomic_DNA"/>
</dbReference>
<sequence>MSALYCRSQVKTMISIQQYDRPDQAEAYSKFRLEPPQGLVDIIVDYLVKKFHDTVLTFEMIAIGADLSKLLKAC</sequence>